<evidence type="ECO:0000256" key="7">
    <source>
        <dbReference type="ARBA" id="ARBA00022989"/>
    </source>
</evidence>
<name>A0A6N8CRH1_9BACI</name>
<evidence type="ECO:0000313" key="12">
    <source>
        <dbReference type="Proteomes" id="UP000440978"/>
    </source>
</evidence>
<organism evidence="11 12">
    <name type="scientific">Terrilactibacillus tamarindi</name>
    <dbReference type="NCBI Taxonomy" id="2599694"/>
    <lineage>
        <taxon>Bacteria</taxon>
        <taxon>Bacillati</taxon>
        <taxon>Bacillota</taxon>
        <taxon>Bacilli</taxon>
        <taxon>Bacillales</taxon>
        <taxon>Bacillaceae</taxon>
        <taxon>Terrilactibacillus</taxon>
    </lineage>
</organism>
<feature type="transmembrane region" description="Helical" evidence="9">
    <location>
        <begin position="222"/>
        <end position="242"/>
    </location>
</feature>
<evidence type="ECO:0000256" key="2">
    <source>
        <dbReference type="ARBA" id="ARBA00022448"/>
    </source>
</evidence>
<proteinExistence type="predicted"/>
<dbReference type="NCBIfam" id="TIGR00827">
    <property type="entry name" value="EIIC-GAT"/>
    <property type="match status" value="1"/>
</dbReference>
<feature type="transmembrane region" description="Helical" evidence="9">
    <location>
        <begin position="293"/>
        <end position="325"/>
    </location>
</feature>
<dbReference type="Proteomes" id="UP000440978">
    <property type="component" value="Unassembled WGS sequence"/>
</dbReference>
<dbReference type="PROSITE" id="PS51104">
    <property type="entry name" value="PTS_EIIC_TYPE_2"/>
    <property type="match status" value="1"/>
</dbReference>
<dbReference type="AlphaFoldDB" id="A0A6N8CRH1"/>
<keyword evidence="7 9" id="KW-1133">Transmembrane helix</keyword>
<keyword evidence="2" id="KW-0813">Transport</keyword>
<keyword evidence="12" id="KW-1185">Reference proteome</keyword>
<keyword evidence="5" id="KW-0598">Phosphotransferase system</keyword>
<sequence length="423" mass="45543">MDRILAGVQYILGLGPTVILPIAIIIMGLVFRTGVKKAIRSGITIGIGFVGINLIIDLLVNNLGPAAHKMVERFGLNLTVIDTGWPSAAAASWASPVAAVLIPICFGFNLILILLKATKTLDIDIWNYWHFIAAGATGYVVTGNFWFAIICALLYEIAVLFIADRTAPMVQKFYGLEGISLPTGSTVSFAPLGILIGYLIAKIPGLNKLHADPESIQKRFGIFGEPMMMGLILGWIIGLLAGYDIGEVLKIGISMGAVMLLMPRMVKILMEGLIPISDAARAFLHKRYQGRELYIGLDAALSVGHPAVMSTALILVPITLFLAVILPGNKVLPFGDLATIPFYIAFIVGSRKGNIIHSLIVGTIVIALTLYMATNFATVHTQMMAGAHFKIPEGATQISSLDLGGNLFNWLILKFSQLWAAIF</sequence>
<keyword evidence="8 9" id="KW-0472">Membrane</keyword>
<feature type="transmembrane region" description="Helical" evidence="9">
    <location>
        <begin position="6"/>
        <end position="31"/>
    </location>
</feature>
<evidence type="ECO:0000256" key="8">
    <source>
        <dbReference type="ARBA" id="ARBA00023136"/>
    </source>
</evidence>
<evidence type="ECO:0000256" key="9">
    <source>
        <dbReference type="SAM" id="Phobius"/>
    </source>
</evidence>
<dbReference type="InterPro" id="IPR004703">
    <property type="entry name" value="PTS_sugar-sp_permease"/>
</dbReference>
<evidence type="ECO:0000256" key="4">
    <source>
        <dbReference type="ARBA" id="ARBA00022597"/>
    </source>
</evidence>
<dbReference type="GO" id="GO:0009401">
    <property type="term" value="P:phosphoenolpyruvate-dependent sugar phosphotransferase system"/>
    <property type="evidence" value="ECO:0007669"/>
    <property type="project" value="UniProtKB-KW"/>
</dbReference>
<evidence type="ECO:0000256" key="6">
    <source>
        <dbReference type="ARBA" id="ARBA00022692"/>
    </source>
</evidence>
<feature type="transmembrane region" description="Helical" evidence="9">
    <location>
        <begin position="43"/>
        <end position="60"/>
    </location>
</feature>
<keyword evidence="4" id="KW-0762">Sugar transport</keyword>
<feature type="transmembrane region" description="Helical" evidence="9">
    <location>
        <begin position="93"/>
        <end position="115"/>
    </location>
</feature>
<keyword evidence="6 9" id="KW-0812">Transmembrane</keyword>
<dbReference type="PANTHER" id="PTHR37324">
    <property type="entry name" value="PTS SYSTEM GALACTITOL-SPECIFIC EIIC COMPONENT"/>
    <property type="match status" value="1"/>
</dbReference>
<gene>
    <name evidence="11" type="ORF">GMB86_07140</name>
</gene>
<evidence type="ECO:0000313" key="11">
    <source>
        <dbReference type="EMBL" id="MTT31787.1"/>
    </source>
</evidence>
<dbReference type="PANTHER" id="PTHR37324:SF2">
    <property type="entry name" value="PTS SYSTEM GALACTITOL-SPECIFIC EIIC COMPONENT"/>
    <property type="match status" value="1"/>
</dbReference>
<keyword evidence="3" id="KW-1003">Cell membrane</keyword>
<feature type="domain" description="PTS EIIC type-2" evidence="10">
    <location>
        <begin position="8"/>
        <end position="423"/>
    </location>
</feature>
<comment type="caution">
    <text evidence="11">The sequence shown here is derived from an EMBL/GenBank/DDBJ whole genome shotgun (WGS) entry which is preliminary data.</text>
</comment>
<evidence type="ECO:0000256" key="3">
    <source>
        <dbReference type="ARBA" id="ARBA00022475"/>
    </source>
</evidence>
<accession>A0A6N8CRH1</accession>
<dbReference type="GO" id="GO:0015577">
    <property type="term" value="F:galactitol transmembrane transporter activity"/>
    <property type="evidence" value="ECO:0007669"/>
    <property type="project" value="InterPro"/>
</dbReference>
<dbReference type="EMBL" id="WNHB01000009">
    <property type="protein sequence ID" value="MTT31787.1"/>
    <property type="molecule type" value="Genomic_DNA"/>
</dbReference>
<dbReference type="Pfam" id="PF03611">
    <property type="entry name" value="EIIC-GAT"/>
    <property type="match status" value="1"/>
</dbReference>
<dbReference type="RefSeq" id="WP_155218166.1">
    <property type="nucleotide sequence ID" value="NZ_WNHB01000009.1"/>
</dbReference>
<dbReference type="InterPro" id="IPR013014">
    <property type="entry name" value="PTS_EIIC_2"/>
</dbReference>
<comment type="subcellular location">
    <subcellularLocation>
        <location evidence="1">Cell membrane</location>
        <topology evidence="1">Multi-pass membrane protein</topology>
    </subcellularLocation>
</comment>
<feature type="transmembrane region" description="Helical" evidence="9">
    <location>
        <begin position="136"/>
        <end position="163"/>
    </location>
</feature>
<dbReference type="GO" id="GO:0005886">
    <property type="term" value="C:plasma membrane"/>
    <property type="evidence" value="ECO:0007669"/>
    <property type="project" value="UniProtKB-SubCell"/>
</dbReference>
<feature type="transmembrane region" description="Helical" evidence="9">
    <location>
        <begin position="331"/>
        <end position="348"/>
    </location>
</feature>
<dbReference type="InterPro" id="IPR013853">
    <property type="entry name" value="EIIC-GAT"/>
</dbReference>
<evidence type="ECO:0000256" key="1">
    <source>
        <dbReference type="ARBA" id="ARBA00004651"/>
    </source>
</evidence>
<dbReference type="PIRSF" id="PIRSF006304">
    <property type="entry name" value="GatC"/>
    <property type="match status" value="1"/>
</dbReference>
<evidence type="ECO:0000259" key="10">
    <source>
        <dbReference type="PROSITE" id="PS51104"/>
    </source>
</evidence>
<feature type="transmembrane region" description="Helical" evidence="9">
    <location>
        <begin position="355"/>
        <end position="374"/>
    </location>
</feature>
<evidence type="ECO:0000256" key="5">
    <source>
        <dbReference type="ARBA" id="ARBA00022683"/>
    </source>
</evidence>
<feature type="transmembrane region" description="Helical" evidence="9">
    <location>
        <begin position="183"/>
        <end position="201"/>
    </location>
</feature>
<protein>
    <submittedName>
        <fullName evidence="11">PTS galactitol transporter subunit IIC</fullName>
    </submittedName>
</protein>
<reference evidence="11 12" key="1">
    <citation type="submission" date="2019-11" db="EMBL/GenBank/DDBJ databases">
        <title>Terrilactibacillus tamarindus sp. nov. BCM23-1 isolated from bark of Tamarindus indica.</title>
        <authorList>
            <person name="Kingkaew E."/>
            <person name="Tanasupawat S."/>
        </authorList>
    </citation>
    <scope>NUCLEOTIDE SEQUENCE [LARGE SCALE GENOMIC DNA]</scope>
    <source>
        <strain evidence="11 12">BCM23-1</strain>
    </source>
</reference>
<dbReference type="OrthoDB" id="9787936at2"/>